<keyword evidence="3" id="KW-1185">Reference proteome</keyword>
<reference evidence="2 3" key="1">
    <citation type="submission" date="2017-06" db="EMBL/GenBank/DDBJ databases">
        <authorList>
            <consortium name="Pathogen Informatics"/>
        </authorList>
    </citation>
    <scope>NUCLEOTIDE SEQUENCE [LARGE SCALE GENOMIC DNA]</scope>
    <source>
        <strain evidence="2 3">NCTC13039</strain>
    </source>
</reference>
<accession>A0A239VTG9</accession>
<gene>
    <name evidence="2" type="ORF">SAMEA4475696_02185</name>
</gene>
<feature type="transmembrane region" description="Helical" evidence="1">
    <location>
        <begin position="140"/>
        <end position="161"/>
    </location>
</feature>
<dbReference type="EMBL" id="LT906453">
    <property type="protein sequence ID" value="SNV25116.1"/>
    <property type="molecule type" value="Genomic_DNA"/>
</dbReference>
<feature type="transmembrane region" description="Helical" evidence="1">
    <location>
        <begin position="167"/>
        <end position="186"/>
    </location>
</feature>
<feature type="transmembrane region" description="Helical" evidence="1">
    <location>
        <begin position="75"/>
        <end position="93"/>
    </location>
</feature>
<name>A0A239VTG9_9MICO</name>
<dbReference type="Proteomes" id="UP000242637">
    <property type="component" value="Chromosome 1"/>
</dbReference>
<keyword evidence="1" id="KW-1133">Transmembrane helix</keyword>
<dbReference type="RefSeq" id="WP_028326641.1">
    <property type="nucleotide sequence ID" value="NZ_JAAFNI010000001.1"/>
</dbReference>
<dbReference type="AlphaFoldDB" id="A0A239VTG9"/>
<dbReference type="OrthoDB" id="5192631at2"/>
<protein>
    <submittedName>
        <fullName evidence="2">Uncharacterized protein</fullName>
    </submittedName>
</protein>
<organism evidence="2 3">
    <name type="scientific">Dermatophilus congolensis</name>
    <dbReference type="NCBI Taxonomy" id="1863"/>
    <lineage>
        <taxon>Bacteria</taxon>
        <taxon>Bacillati</taxon>
        <taxon>Actinomycetota</taxon>
        <taxon>Actinomycetes</taxon>
        <taxon>Micrococcales</taxon>
        <taxon>Dermatophilaceae</taxon>
        <taxon>Dermatophilus</taxon>
    </lineage>
</organism>
<proteinExistence type="predicted"/>
<dbReference type="KEGG" id="dco:SAMEA4475696_2185"/>
<feature type="transmembrane region" description="Helical" evidence="1">
    <location>
        <begin position="105"/>
        <end position="128"/>
    </location>
</feature>
<sequence length="244" mass="26266">MSTTDADKQWIDDFVTELRLHGVNGTAIGDALATATSYATESAESLTDAFGDPRTYARELRFRPDQMDTNTLRSWMPIIAPMACGILAVAIGPETARAAKLNSDVIVTWGHLTGFSLLALLILATAALTQPLRIIIEHPILATLVLSGFFAGIAALMVILNNPAFDIPIAIAAVLTVAMLVTQITLELRNRTAVADPVINPLTNKDHFDDGTPSARRINHALRLQPWIYTLATAALVALNWATA</sequence>
<keyword evidence="1" id="KW-0472">Membrane</keyword>
<evidence type="ECO:0000256" key="1">
    <source>
        <dbReference type="SAM" id="Phobius"/>
    </source>
</evidence>
<keyword evidence="1" id="KW-0812">Transmembrane</keyword>
<evidence type="ECO:0000313" key="2">
    <source>
        <dbReference type="EMBL" id="SNV25116.1"/>
    </source>
</evidence>
<dbReference type="GeneID" id="63460357"/>
<dbReference type="STRING" id="1121387.GCA_000429885_00553"/>
<evidence type="ECO:0000313" key="3">
    <source>
        <dbReference type="Proteomes" id="UP000242637"/>
    </source>
</evidence>